<dbReference type="Proteomes" id="UP000299102">
    <property type="component" value="Unassembled WGS sequence"/>
</dbReference>
<accession>A0A4C2A3M7</accession>
<comment type="caution">
    <text evidence="1">The sequence shown here is derived from an EMBL/GenBank/DDBJ whole genome shotgun (WGS) entry which is preliminary data.</text>
</comment>
<name>A0A4C2A3M7_EUMVA</name>
<organism evidence="1 2">
    <name type="scientific">Eumeta variegata</name>
    <name type="common">Bagworm moth</name>
    <name type="synonym">Eumeta japonica</name>
    <dbReference type="NCBI Taxonomy" id="151549"/>
    <lineage>
        <taxon>Eukaryota</taxon>
        <taxon>Metazoa</taxon>
        <taxon>Ecdysozoa</taxon>
        <taxon>Arthropoda</taxon>
        <taxon>Hexapoda</taxon>
        <taxon>Insecta</taxon>
        <taxon>Pterygota</taxon>
        <taxon>Neoptera</taxon>
        <taxon>Endopterygota</taxon>
        <taxon>Lepidoptera</taxon>
        <taxon>Glossata</taxon>
        <taxon>Ditrysia</taxon>
        <taxon>Tineoidea</taxon>
        <taxon>Psychidae</taxon>
        <taxon>Oiketicinae</taxon>
        <taxon>Eumeta</taxon>
    </lineage>
</organism>
<dbReference type="AlphaFoldDB" id="A0A4C2A3M7"/>
<reference evidence="1 2" key="1">
    <citation type="journal article" date="2019" name="Commun. Biol.">
        <title>The bagworm genome reveals a unique fibroin gene that provides high tensile strength.</title>
        <authorList>
            <person name="Kono N."/>
            <person name="Nakamura H."/>
            <person name="Ohtoshi R."/>
            <person name="Tomita M."/>
            <person name="Numata K."/>
            <person name="Arakawa K."/>
        </authorList>
    </citation>
    <scope>NUCLEOTIDE SEQUENCE [LARGE SCALE GENOMIC DNA]</scope>
</reference>
<dbReference type="EMBL" id="BGZK01002393">
    <property type="protein sequence ID" value="GBP93585.1"/>
    <property type="molecule type" value="Genomic_DNA"/>
</dbReference>
<keyword evidence="2" id="KW-1185">Reference proteome</keyword>
<gene>
    <name evidence="1" type="ORF">EVAR_68668_1</name>
</gene>
<evidence type="ECO:0000313" key="2">
    <source>
        <dbReference type="Proteomes" id="UP000299102"/>
    </source>
</evidence>
<evidence type="ECO:0000313" key="1">
    <source>
        <dbReference type="EMBL" id="GBP93585.1"/>
    </source>
</evidence>
<sequence length="67" mass="7536">MKRLMDITLNHAPAKGIIGICKVADVASHYVIENAPSIKWDTGYRAASSREMGHSRRPIHESRTFSR</sequence>
<protein>
    <submittedName>
        <fullName evidence="1">Uncharacterized protein</fullName>
    </submittedName>
</protein>
<proteinExistence type="predicted"/>